<dbReference type="InterPro" id="IPR009622">
    <property type="entry name" value="NDUFAF4"/>
</dbReference>
<sequence>MGGTASKVFRRASKPAREFNLESRVERILDREKPTPAPRHPGTEHINLPDSAKMKEDLFEADTELLKRLEEVYVTSHDTWAGQKDAVGKSRPLPVDKETIADKPYGYSEPRKISYGKTTLKNVLTFMTDHNQSPDEWNSTKISEKFKLDKENVDHILKYYNLFTLILPGKHKVIKYDAEATKTLGAQRVIQLPAPESKQI</sequence>
<dbReference type="EMBL" id="SEYY01015985">
    <property type="protein sequence ID" value="KAB7499937.1"/>
    <property type="molecule type" value="Genomic_DNA"/>
</dbReference>
<dbReference type="AlphaFoldDB" id="A0A5N5T189"/>
<dbReference type="OrthoDB" id="2434756at2759"/>
<dbReference type="GO" id="GO:0005739">
    <property type="term" value="C:mitochondrion"/>
    <property type="evidence" value="ECO:0007669"/>
    <property type="project" value="TreeGrafter"/>
</dbReference>
<feature type="compositionally biased region" description="Basic and acidic residues" evidence="1">
    <location>
        <begin position="23"/>
        <end position="34"/>
    </location>
</feature>
<organism evidence="2 3">
    <name type="scientific">Armadillidium nasatum</name>
    <dbReference type="NCBI Taxonomy" id="96803"/>
    <lineage>
        <taxon>Eukaryota</taxon>
        <taxon>Metazoa</taxon>
        <taxon>Ecdysozoa</taxon>
        <taxon>Arthropoda</taxon>
        <taxon>Crustacea</taxon>
        <taxon>Multicrustacea</taxon>
        <taxon>Malacostraca</taxon>
        <taxon>Eumalacostraca</taxon>
        <taxon>Peracarida</taxon>
        <taxon>Isopoda</taxon>
        <taxon>Oniscidea</taxon>
        <taxon>Crinocheta</taxon>
        <taxon>Armadillidiidae</taxon>
        <taxon>Armadillidium</taxon>
    </lineage>
</organism>
<accession>A0A5N5T189</accession>
<comment type="caution">
    <text evidence="2">The sequence shown here is derived from an EMBL/GenBank/DDBJ whole genome shotgun (WGS) entry which is preliminary data.</text>
</comment>
<proteinExistence type="predicted"/>
<dbReference type="Pfam" id="PF06784">
    <property type="entry name" value="UPF0240"/>
    <property type="match status" value="1"/>
</dbReference>
<evidence type="ECO:0000313" key="3">
    <source>
        <dbReference type="Proteomes" id="UP000326759"/>
    </source>
</evidence>
<feature type="region of interest" description="Disordered" evidence="1">
    <location>
        <begin position="23"/>
        <end position="52"/>
    </location>
</feature>
<dbReference type="PANTHER" id="PTHR13338">
    <property type="entry name" value="UPF0240 PROTEIN"/>
    <property type="match status" value="1"/>
</dbReference>
<keyword evidence="3" id="KW-1185">Reference proteome</keyword>
<dbReference type="Proteomes" id="UP000326759">
    <property type="component" value="Unassembled WGS sequence"/>
</dbReference>
<evidence type="ECO:0000313" key="2">
    <source>
        <dbReference type="EMBL" id="KAB7499937.1"/>
    </source>
</evidence>
<dbReference type="GO" id="GO:0032981">
    <property type="term" value="P:mitochondrial respiratory chain complex I assembly"/>
    <property type="evidence" value="ECO:0007669"/>
    <property type="project" value="InterPro"/>
</dbReference>
<dbReference type="PANTHER" id="PTHR13338:SF4">
    <property type="entry name" value="NADH DEHYDROGENASE [UBIQUINONE] 1 ALPHA SUBCOMPLEX ASSEMBLY FACTOR 4"/>
    <property type="match status" value="1"/>
</dbReference>
<reference evidence="2 3" key="1">
    <citation type="journal article" date="2019" name="PLoS Biol.">
        <title>Sex chromosomes control vertical transmission of feminizing Wolbachia symbionts in an isopod.</title>
        <authorList>
            <person name="Becking T."/>
            <person name="Chebbi M.A."/>
            <person name="Giraud I."/>
            <person name="Moumen B."/>
            <person name="Laverre T."/>
            <person name="Caubet Y."/>
            <person name="Peccoud J."/>
            <person name="Gilbert C."/>
            <person name="Cordaux R."/>
        </authorList>
    </citation>
    <scope>NUCLEOTIDE SEQUENCE [LARGE SCALE GENOMIC DNA]</scope>
    <source>
        <strain evidence="2">ANa2</strain>
        <tissue evidence="2">Whole body excluding digestive tract and cuticle</tissue>
    </source>
</reference>
<evidence type="ECO:0000256" key="1">
    <source>
        <dbReference type="SAM" id="MobiDB-lite"/>
    </source>
</evidence>
<name>A0A5N5T189_9CRUS</name>
<gene>
    <name evidence="2" type="ORF">Anas_07629</name>
</gene>
<protein>
    <submittedName>
        <fullName evidence="2">Protein NDUFAF4-like protein</fullName>
    </submittedName>
</protein>